<reference evidence="2 3" key="1">
    <citation type="submission" date="2015-09" db="EMBL/GenBank/DDBJ databases">
        <title>Aphanizomenon flos-aquae WA102.</title>
        <authorList>
            <person name="Driscoll C."/>
        </authorList>
    </citation>
    <scope>NUCLEOTIDE SEQUENCE [LARGE SCALE GENOMIC DNA]</scope>
    <source>
        <strain evidence="2">WA102</strain>
    </source>
</reference>
<protein>
    <submittedName>
        <fullName evidence="2">Uncharacterized protein</fullName>
    </submittedName>
</protein>
<dbReference type="AlphaFoldDB" id="A0A1B7X7H3"/>
<feature type="region of interest" description="Disordered" evidence="1">
    <location>
        <begin position="87"/>
        <end position="112"/>
    </location>
</feature>
<dbReference type="PATRIC" id="fig|1710896.3.peg.6380"/>
<evidence type="ECO:0000313" key="2">
    <source>
        <dbReference type="EMBL" id="OBQ45282.1"/>
    </source>
</evidence>
<feature type="compositionally biased region" description="Acidic residues" evidence="1">
    <location>
        <begin position="87"/>
        <end position="96"/>
    </location>
</feature>
<comment type="caution">
    <text evidence="2">The sequence shown here is derived from an EMBL/GenBank/DDBJ whole genome shotgun (WGS) entry which is preliminary data.</text>
</comment>
<dbReference type="EMBL" id="LJOW01000006">
    <property type="protein sequence ID" value="OBQ45282.1"/>
    <property type="molecule type" value="Genomic_DNA"/>
</dbReference>
<evidence type="ECO:0000256" key="1">
    <source>
        <dbReference type="SAM" id="MobiDB-lite"/>
    </source>
</evidence>
<organism evidence="2 3">
    <name type="scientific">Aphanizomenon flos-aquae WA102</name>
    <dbReference type="NCBI Taxonomy" id="1710896"/>
    <lineage>
        <taxon>Bacteria</taxon>
        <taxon>Bacillati</taxon>
        <taxon>Cyanobacteriota</taxon>
        <taxon>Cyanophyceae</taxon>
        <taxon>Nostocales</taxon>
        <taxon>Aphanizomenonaceae</taxon>
        <taxon>Aphanizomenon</taxon>
    </lineage>
</organism>
<gene>
    <name evidence="2" type="ORF">AN484_02820</name>
</gene>
<accession>A0A1B7X7H3</accession>
<name>A0A1B7X7H3_APHFL</name>
<dbReference type="Proteomes" id="UP000092093">
    <property type="component" value="Unassembled WGS sequence"/>
</dbReference>
<evidence type="ECO:0000313" key="3">
    <source>
        <dbReference type="Proteomes" id="UP000092093"/>
    </source>
</evidence>
<proteinExistence type="predicted"/>
<feature type="compositionally biased region" description="Basic and acidic residues" evidence="1">
    <location>
        <begin position="99"/>
        <end position="112"/>
    </location>
</feature>
<sequence>MSQSDLINKPKLSNTTKENHLIEILREIQATPKEYWPNLLQIMRVFRESVTFKPEIFNHSQLEIDAQQQILNQQHQALKELTEEWLEEGEQEEQTETWEYLRQKQEIDDNPF</sequence>